<keyword evidence="1 5" id="KW-0963">Cytoplasm</keyword>
<comment type="catalytic activity">
    <reaction evidence="5 6">
        <text>Exonucleolytic cleavage in either 5'- to 3'- or 3'- to 5'-direction to yield nucleoside 5'-phosphates.</text>
        <dbReference type="EC" id="3.1.11.6"/>
    </reaction>
</comment>
<feature type="coiled-coil region" evidence="7">
    <location>
        <begin position="275"/>
        <end position="340"/>
    </location>
</feature>
<evidence type="ECO:0000259" key="8">
    <source>
        <dbReference type="Pfam" id="PF02601"/>
    </source>
</evidence>
<feature type="domain" description="OB-fold nucleic acid binding" evidence="9">
    <location>
        <begin position="1"/>
        <end position="95"/>
    </location>
</feature>
<evidence type="ECO:0000313" key="10">
    <source>
        <dbReference type="EMBL" id="ADL13241.1"/>
    </source>
</evidence>
<dbReference type="PANTHER" id="PTHR30008">
    <property type="entry name" value="EXODEOXYRIBONUCLEASE 7 LARGE SUBUNIT"/>
    <property type="match status" value="1"/>
</dbReference>
<evidence type="ECO:0000256" key="6">
    <source>
        <dbReference type="RuleBase" id="RU004355"/>
    </source>
</evidence>
<dbReference type="Pfam" id="PF13742">
    <property type="entry name" value="tRNA_anti_2"/>
    <property type="match status" value="1"/>
</dbReference>
<evidence type="ECO:0000313" key="11">
    <source>
        <dbReference type="Proteomes" id="UP000001661"/>
    </source>
</evidence>
<dbReference type="EMBL" id="CP002105">
    <property type="protein sequence ID" value="ADL13241.1"/>
    <property type="molecule type" value="Genomic_DNA"/>
</dbReference>
<dbReference type="Proteomes" id="UP000001661">
    <property type="component" value="Chromosome"/>
</dbReference>
<dbReference type="eggNOG" id="COG1570">
    <property type="taxonomic scope" value="Bacteria"/>
</dbReference>
<dbReference type="PANTHER" id="PTHR30008:SF0">
    <property type="entry name" value="EXODEOXYRIBONUCLEASE 7 LARGE SUBUNIT"/>
    <property type="match status" value="1"/>
</dbReference>
<keyword evidence="4 5" id="KW-0269">Exonuclease</keyword>
<organism evidence="10 11">
    <name type="scientific">Acetohalobium arabaticum (strain ATCC 49924 / DSM 5501 / Z-7288)</name>
    <dbReference type="NCBI Taxonomy" id="574087"/>
    <lineage>
        <taxon>Bacteria</taxon>
        <taxon>Bacillati</taxon>
        <taxon>Bacillota</taxon>
        <taxon>Clostridia</taxon>
        <taxon>Halanaerobiales</taxon>
        <taxon>Halobacteroidaceae</taxon>
        <taxon>Acetohalobium</taxon>
    </lineage>
</organism>
<dbReference type="EC" id="3.1.11.6" evidence="5"/>
<dbReference type="HAMAP" id="MF_00378">
    <property type="entry name" value="Exonuc_7_L"/>
    <property type="match status" value="1"/>
</dbReference>
<dbReference type="AlphaFoldDB" id="D9QRV0"/>
<dbReference type="InterPro" id="IPR003753">
    <property type="entry name" value="Exonuc_VII_L"/>
</dbReference>
<comment type="function">
    <text evidence="5">Bidirectionally degrades single-stranded DNA into large acid-insoluble oligonucleotides, which are then degraded further into small acid-soluble oligonucleotides.</text>
</comment>
<reference evidence="10 11" key="1">
    <citation type="journal article" date="2010" name="Stand. Genomic Sci.">
        <title>Complete genome sequence of Acetohalobium arabaticum type strain (Z-7288).</title>
        <authorList>
            <person name="Sikorski J."/>
            <person name="Lapidus A."/>
            <person name="Chertkov O."/>
            <person name="Lucas S."/>
            <person name="Copeland A."/>
            <person name="Glavina Del Rio T."/>
            <person name="Nolan M."/>
            <person name="Tice H."/>
            <person name="Cheng J.F."/>
            <person name="Han C."/>
            <person name="Brambilla E."/>
            <person name="Pitluck S."/>
            <person name="Liolios K."/>
            <person name="Ivanova N."/>
            <person name="Mavromatis K."/>
            <person name="Mikhailova N."/>
            <person name="Pati A."/>
            <person name="Bruce D."/>
            <person name="Detter C."/>
            <person name="Tapia R."/>
            <person name="Goodwin L."/>
            <person name="Chen A."/>
            <person name="Palaniappan K."/>
            <person name="Land M."/>
            <person name="Hauser L."/>
            <person name="Chang Y.J."/>
            <person name="Jeffries C.D."/>
            <person name="Rohde M."/>
            <person name="Goker M."/>
            <person name="Spring S."/>
            <person name="Woyke T."/>
            <person name="Bristow J."/>
            <person name="Eisen J.A."/>
            <person name="Markowitz V."/>
            <person name="Hugenholtz P."/>
            <person name="Kyrpides N.C."/>
            <person name="Klenk H.P."/>
        </authorList>
    </citation>
    <scope>NUCLEOTIDE SEQUENCE [LARGE SCALE GENOMIC DNA]</scope>
    <source>
        <strain evidence="11">ATCC 49924 / DSM 5501 / Z-7288</strain>
    </source>
</reference>
<feature type="domain" description="Exonuclease VII large subunit C-terminal" evidence="8">
    <location>
        <begin position="119"/>
        <end position="336"/>
    </location>
</feature>
<evidence type="ECO:0000256" key="3">
    <source>
        <dbReference type="ARBA" id="ARBA00022801"/>
    </source>
</evidence>
<evidence type="ECO:0000256" key="7">
    <source>
        <dbReference type="SAM" id="Coils"/>
    </source>
</evidence>
<dbReference type="Pfam" id="PF02601">
    <property type="entry name" value="Exonuc_VII_L"/>
    <property type="match status" value="1"/>
</dbReference>
<dbReference type="InterPro" id="IPR025824">
    <property type="entry name" value="OB-fold_nuc-bd_dom"/>
</dbReference>
<keyword evidence="3 5" id="KW-0378">Hydrolase</keyword>
<proteinExistence type="inferred from homology"/>
<evidence type="ECO:0000259" key="9">
    <source>
        <dbReference type="Pfam" id="PF13742"/>
    </source>
</evidence>
<dbReference type="KEGG" id="aar:Acear_1736"/>
<keyword evidence="7" id="KW-0175">Coiled coil</keyword>
<accession>D9QRV0</accession>
<dbReference type="GO" id="GO:0006308">
    <property type="term" value="P:DNA catabolic process"/>
    <property type="evidence" value="ECO:0007669"/>
    <property type="project" value="UniProtKB-UniRule"/>
</dbReference>
<comment type="subcellular location">
    <subcellularLocation>
        <location evidence="5 6">Cytoplasm</location>
    </subcellularLocation>
</comment>
<evidence type="ECO:0000256" key="5">
    <source>
        <dbReference type="HAMAP-Rule" id="MF_00378"/>
    </source>
</evidence>
<dbReference type="HOGENOM" id="CLU_023625_3_1_9"/>
<evidence type="ECO:0000256" key="1">
    <source>
        <dbReference type="ARBA" id="ARBA00022490"/>
    </source>
</evidence>
<keyword evidence="2 5" id="KW-0540">Nuclease</keyword>
<dbReference type="STRING" id="574087.Acear_1736"/>
<gene>
    <name evidence="5" type="primary">xseA</name>
    <name evidence="10" type="ordered locus">Acear_1736</name>
</gene>
<protein>
    <recommendedName>
        <fullName evidence="5">Exodeoxyribonuclease 7 large subunit</fullName>
        <ecNumber evidence="5">3.1.11.6</ecNumber>
    </recommendedName>
    <alternativeName>
        <fullName evidence="5">Exodeoxyribonuclease VII large subunit</fullName>
        <shortName evidence="5">Exonuclease VII large subunit</shortName>
    </alternativeName>
</protein>
<sequence length="406" mass="45816">MTVTELTKYIKRRLETDDLLNNLLITGEISNFHHHSSGHMYFTLKDDNSRLKSVMFRSANQNLKFQPEDGMEVIASGYVSLYESRGQYQLYVQDLQPEGIGALHIAFEQLKEELQKKGLFAVEHKQELPQFPQKVGVITSPTGAAIRDILSVIQRRFRGVSVLVAPATVQGDKAASTLVGALEILNQQSDVDVIIIGRGGGSIEDLWPFNEEEVARAIFSSQTPVVSAVGHETDYTISDFVADVRAPTPSAAGELVVSNQKEVNRYVKGLTDSLVQNIEQKLSDCRNQLVNLMERRVFLQPKRQLKDRKQRIDELEERLINLMERRLNLAQERLQSKAGKLDTLSPLNILSRGYSYCRKRDKKESLSSVSEIKPGDKLEIFLSDGKLEIEVMNIKKGKVNIDQFTK</sequence>
<dbReference type="GO" id="GO:0005737">
    <property type="term" value="C:cytoplasm"/>
    <property type="evidence" value="ECO:0007669"/>
    <property type="project" value="UniProtKB-SubCell"/>
</dbReference>
<dbReference type="GO" id="GO:0009318">
    <property type="term" value="C:exodeoxyribonuclease VII complex"/>
    <property type="evidence" value="ECO:0007669"/>
    <property type="project" value="UniProtKB-UniRule"/>
</dbReference>
<comment type="similarity">
    <text evidence="5 6">Belongs to the XseA family.</text>
</comment>
<comment type="subunit">
    <text evidence="5">Heterooligomer composed of large and small subunits.</text>
</comment>
<evidence type="ECO:0000256" key="2">
    <source>
        <dbReference type="ARBA" id="ARBA00022722"/>
    </source>
</evidence>
<evidence type="ECO:0000256" key="4">
    <source>
        <dbReference type="ARBA" id="ARBA00022839"/>
    </source>
</evidence>
<dbReference type="NCBIfam" id="TIGR00237">
    <property type="entry name" value="xseA"/>
    <property type="match status" value="1"/>
</dbReference>
<keyword evidence="11" id="KW-1185">Reference proteome</keyword>
<dbReference type="CDD" id="cd04489">
    <property type="entry name" value="ExoVII_LU_OBF"/>
    <property type="match status" value="1"/>
</dbReference>
<dbReference type="GO" id="GO:0003676">
    <property type="term" value="F:nucleic acid binding"/>
    <property type="evidence" value="ECO:0007669"/>
    <property type="project" value="InterPro"/>
</dbReference>
<name>D9QRV0_ACEAZ</name>
<dbReference type="GO" id="GO:0008855">
    <property type="term" value="F:exodeoxyribonuclease VII activity"/>
    <property type="evidence" value="ECO:0007669"/>
    <property type="project" value="UniProtKB-UniRule"/>
</dbReference>
<dbReference type="InterPro" id="IPR020579">
    <property type="entry name" value="Exonuc_VII_lsu_C"/>
</dbReference>